<comment type="caution">
    <text evidence="1">The sequence shown here is derived from an EMBL/GenBank/DDBJ whole genome shotgun (WGS) entry which is preliminary data.</text>
</comment>
<dbReference type="OrthoDB" id="8963587at2759"/>
<name>A0A3N0Z964_ANAGA</name>
<dbReference type="EMBL" id="RJVU01003789">
    <property type="protein sequence ID" value="ROL54990.1"/>
    <property type="molecule type" value="Genomic_DNA"/>
</dbReference>
<dbReference type="Proteomes" id="UP000281406">
    <property type="component" value="Unassembled WGS sequence"/>
</dbReference>
<keyword evidence="2" id="KW-1185">Reference proteome</keyword>
<evidence type="ECO:0000313" key="2">
    <source>
        <dbReference type="Proteomes" id="UP000281406"/>
    </source>
</evidence>
<dbReference type="AlphaFoldDB" id="A0A3N0Z964"/>
<sequence>MDKNAEVIVCGSFMKDVWECRLREYRQKRQLEDERIRKSALERINQDWQARMSSMRKTPKRLERKAKLPEESTLDAHKAKKTYLGRPQGFQSSRIQRQVDLTKSTKSNKLALLHHLNESCPGLMVWSKSWKFSQPLPQPVESPCAFDWGQSWKFLNLQPNTDGKPWFDLGFDTNNNMSFNDMLLWEKLSKALNSEHIQQDLASTEWEKSWIFTRKGKESHEGTNKSDSNKFYNLWGEQNQESASEWHESWKTMKPVKGENIMSDSIPPSTNEETQSKLPWDNSWMYFKKQLHMKSKTGNNLGWSESWKVAKTISEQKTKSIESQDMAPKELHPDICNMIMNVSREMKHTIQFGGTDAPLSDWEKSWITIKNLSEYKEEINKAECREVEVKVETPKPDQFKQQSERVKFNVLALPKIQKRQEMLQFSKQMDWKDSWKMLKRQRREESALRNLRCPLPQLSSTPQTLTEWANSWRFTNLTLNQDSGLWQQGWSTNTQPRPVRRVLENENFPHNGPAGVRVWSESWRSTRRQHLLERQGQGASTQPVRQHTYARSVADWEQSWESSTHQRNHDRPSVTEWADSWRFSSLEDFQPEHTWFEKSMEIKGRMELRNTFSRSVDSQIFKERLPSKEWNDSWRVKKRSDGRAHLIKKEVLDWDNSWMFTSTEFYQRQGECYLNFQLTSDVNSLKSVRTESRSEWGRSWKMSNPQPPKNIASWVDAKPKTFSAQDMILWSKHKPIYYLPSALVKDLKLKIWSNSWRFMKMESKHGKSSASAEDESVIMTKTATIRKHLYSNIDQQKPQQKRWSDACKIAKTQPRPKRNVRSGKKEDENEKEMFAEWMESWKFSNNLKSNEPAMVSVSLSNWKNSWKFLLEPYVPMNGPKTNKSWFLYGSIGNDAATFEPLVSSVQNLSTPNPDI</sequence>
<reference evidence="1 2" key="1">
    <citation type="submission" date="2018-10" db="EMBL/GenBank/DDBJ databases">
        <title>Genome assembly for a Yunnan-Guizhou Plateau 3E fish, Anabarilius grahami (Regan), and its evolutionary and genetic applications.</title>
        <authorList>
            <person name="Jiang W."/>
        </authorList>
    </citation>
    <scope>NUCLEOTIDE SEQUENCE [LARGE SCALE GENOMIC DNA]</scope>
    <source>
        <strain evidence="1">AG-KIZ</strain>
        <tissue evidence="1">Muscle</tissue>
    </source>
</reference>
<protein>
    <submittedName>
        <fullName evidence="1">Uncharacterized protein</fullName>
    </submittedName>
</protein>
<organism evidence="1 2">
    <name type="scientific">Anabarilius grahami</name>
    <name type="common">Kanglang fish</name>
    <name type="synonym">Barilius grahami</name>
    <dbReference type="NCBI Taxonomy" id="495550"/>
    <lineage>
        <taxon>Eukaryota</taxon>
        <taxon>Metazoa</taxon>
        <taxon>Chordata</taxon>
        <taxon>Craniata</taxon>
        <taxon>Vertebrata</taxon>
        <taxon>Euteleostomi</taxon>
        <taxon>Actinopterygii</taxon>
        <taxon>Neopterygii</taxon>
        <taxon>Teleostei</taxon>
        <taxon>Ostariophysi</taxon>
        <taxon>Cypriniformes</taxon>
        <taxon>Xenocyprididae</taxon>
        <taxon>Xenocypridinae</taxon>
        <taxon>Xenocypridinae incertae sedis</taxon>
        <taxon>Anabarilius</taxon>
    </lineage>
</organism>
<gene>
    <name evidence="1" type="ORF">DPX16_5019</name>
</gene>
<accession>A0A3N0Z964</accession>
<evidence type="ECO:0000313" key="1">
    <source>
        <dbReference type="EMBL" id="ROL54990.1"/>
    </source>
</evidence>
<proteinExistence type="predicted"/>